<feature type="domain" description="Aminotransferase class I/classII large" evidence="6">
    <location>
        <begin position="96"/>
        <end position="377"/>
    </location>
</feature>
<dbReference type="Proteomes" id="UP000275069">
    <property type="component" value="Chromosome"/>
</dbReference>
<dbReference type="EC" id="4.4.1.13" evidence="2"/>
<evidence type="ECO:0000256" key="5">
    <source>
        <dbReference type="ARBA" id="ARBA00037974"/>
    </source>
</evidence>
<dbReference type="Gene3D" id="3.90.1150.10">
    <property type="entry name" value="Aspartate Aminotransferase, domain 1"/>
    <property type="match status" value="1"/>
</dbReference>
<dbReference type="GO" id="GO:0047804">
    <property type="term" value="F:cysteine-S-conjugate beta-lyase activity"/>
    <property type="evidence" value="ECO:0007669"/>
    <property type="project" value="UniProtKB-EC"/>
</dbReference>
<dbReference type="EMBL" id="CP032624">
    <property type="protein sequence ID" value="AYG02697.1"/>
    <property type="molecule type" value="Genomic_DNA"/>
</dbReference>
<keyword evidence="4" id="KW-0456">Lyase</keyword>
<evidence type="ECO:0000256" key="1">
    <source>
        <dbReference type="ARBA" id="ARBA00001933"/>
    </source>
</evidence>
<dbReference type="GO" id="GO:0008483">
    <property type="term" value="F:transaminase activity"/>
    <property type="evidence" value="ECO:0007669"/>
    <property type="project" value="UniProtKB-KW"/>
</dbReference>
<dbReference type="SUPFAM" id="SSF53383">
    <property type="entry name" value="PLP-dependent transferases"/>
    <property type="match status" value="1"/>
</dbReference>
<comment type="similarity">
    <text evidence="5">Belongs to the class-II pyridoxal-phosphate-dependent aminotransferase family. MalY/PatB cystathionine beta-lyase subfamily.</text>
</comment>
<dbReference type="InterPro" id="IPR015422">
    <property type="entry name" value="PyrdxlP-dep_Trfase_small"/>
</dbReference>
<dbReference type="InterPro" id="IPR015421">
    <property type="entry name" value="PyrdxlP-dep_Trfase_major"/>
</dbReference>
<sequence length="394" mass="41639">MTFEPALPLPELRRTRSSIKWRRFPEDVLPLFVAEMDWGIAPEIAAVLADALAKGDTGYLDNPGPLAPAFADFALASWGWRVRPEWVHLATDVTVGIVEALRLEAPAVGGRVVITPPVYNPFFEMVGETNSEVIEVPLVEASDWSLDLAGLEAAFRAGVDAMILCHPHNPTGRVHSRDALAALARLAAAHDVLIVSDEVHAPLAHPGTEFVPFAVVAAEVGARSVTVTSASKGWNLAGVKCAVVVAGDERTAAQLQGLPEELAARTSILGLHANIAAFANPYWRDAAVSQIVANVGLLEAELAARAPSVRLVAPDAGYLVWLDFRETGLGDDPAAVLREVGRVAFNSGPSFGAIGRGFVRANLACDPSTVVEAVSRIARTLALVADTSAAVPTR</sequence>
<dbReference type="PANTHER" id="PTHR43525">
    <property type="entry name" value="PROTEIN MALY"/>
    <property type="match status" value="1"/>
</dbReference>
<evidence type="ECO:0000256" key="2">
    <source>
        <dbReference type="ARBA" id="ARBA00012224"/>
    </source>
</evidence>
<dbReference type="InterPro" id="IPR015424">
    <property type="entry name" value="PyrdxlP-dep_Trfase"/>
</dbReference>
<dbReference type="InterPro" id="IPR004839">
    <property type="entry name" value="Aminotransferase_I/II_large"/>
</dbReference>
<keyword evidence="8" id="KW-1185">Reference proteome</keyword>
<dbReference type="OrthoDB" id="3224382at2"/>
<dbReference type="Pfam" id="PF00155">
    <property type="entry name" value="Aminotran_1_2"/>
    <property type="match status" value="1"/>
</dbReference>
<dbReference type="GO" id="GO:0030170">
    <property type="term" value="F:pyridoxal phosphate binding"/>
    <property type="evidence" value="ECO:0007669"/>
    <property type="project" value="InterPro"/>
</dbReference>
<dbReference type="RefSeq" id="WP_120788231.1">
    <property type="nucleotide sequence ID" value="NZ_CP032624.1"/>
</dbReference>
<keyword evidence="7" id="KW-0032">Aminotransferase</keyword>
<gene>
    <name evidence="7" type="ORF">D7I44_03620</name>
</gene>
<dbReference type="PANTHER" id="PTHR43525:SF2">
    <property type="entry name" value="CYSTATHIONINE BETA-LYASE-RELATED"/>
    <property type="match status" value="1"/>
</dbReference>
<dbReference type="InterPro" id="IPR051798">
    <property type="entry name" value="Class-II_PLP-Dep_Aminotrans"/>
</dbReference>
<keyword evidence="3" id="KW-0663">Pyridoxal phosphate</keyword>
<evidence type="ECO:0000256" key="4">
    <source>
        <dbReference type="ARBA" id="ARBA00023239"/>
    </source>
</evidence>
<dbReference type="AlphaFoldDB" id="A0A387BNW2"/>
<reference evidence="7 8" key="1">
    <citation type="submission" date="2018-09" db="EMBL/GenBank/DDBJ databases">
        <title>Genome sequencing of strain 2DFW10M-5.</title>
        <authorList>
            <person name="Heo J."/>
            <person name="Kim S.-J."/>
            <person name="Kwon S.-W."/>
        </authorList>
    </citation>
    <scope>NUCLEOTIDE SEQUENCE [LARGE SCALE GENOMIC DNA]</scope>
    <source>
        <strain evidence="7 8">2DFW10M-5</strain>
    </source>
</reference>
<accession>A0A387BNW2</accession>
<dbReference type="Gene3D" id="3.40.640.10">
    <property type="entry name" value="Type I PLP-dependent aspartate aminotransferase-like (Major domain)"/>
    <property type="match status" value="1"/>
</dbReference>
<comment type="cofactor">
    <cofactor evidence="1">
        <name>pyridoxal 5'-phosphate</name>
        <dbReference type="ChEBI" id="CHEBI:597326"/>
    </cofactor>
</comment>
<evidence type="ECO:0000313" key="8">
    <source>
        <dbReference type="Proteomes" id="UP000275069"/>
    </source>
</evidence>
<evidence type="ECO:0000256" key="3">
    <source>
        <dbReference type="ARBA" id="ARBA00022898"/>
    </source>
</evidence>
<evidence type="ECO:0000259" key="6">
    <source>
        <dbReference type="Pfam" id="PF00155"/>
    </source>
</evidence>
<keyword evidence="7" id="KW-0808">Transferase</keyword>
<dbReference type="CDD" id="cd00609">
    <property type="entry name" value="AAT_like"/>
    <property type="match status" value="1"/>
</dbReference>
<dbReference type="KEGG" id="gry:D7I44_03620"/>
<protein>
    <recommendedName>
        <fullName evidence="2">cysteine-S-conjugate beta-lyase</fullName>
        <ecNumber evidence="2">4.4.1.13</ecNumber>
    </recommendedName>
</protein>
<evidence type="ECO:0000313" key="7">
    <source>
        <dbReference type="EMBL" id="AYG02697.1"/>
    </source>
</evidence>
<proteinExistence type="inferred from homology"/>
<organism evidence="7 8">
    <name type="scientific">Gryllotalpicola protaetiae</name>
    <dbReference type="NCBI Taxonomy" id="2419771"/>
    <lineage>
        <taxon>Bacteria</taxon>
        <taxon>Bacillati</taxon>
        <taxon>Actinomycetota</taxon>
        <taxon>Actinomycetes</taxon>
        <taxon>Micrococcales</taxon>
        <taxon>Microbacteriaceae</taxon>
        <taxon>Gryllotalpicola</taxon>
    </lineage>
</organism>
<name>A0A387BNW2_9MICO</name>